<dbReference type="AlphaFoldDB" id="A0A1T4XC75"/>
<dbReference type="InterPro" id="IPR000748">
    <property type="entry name" value="PsdUridine_synth_RsuA/RluB/E/F"/>
</dbReference>
<dbReference type="PROSITE" id="PS01149">
    <property type="entry name" value="PSI_RSU"/>
    <property type="match status" value="1"/>
</dbReference>
<dbReference type="Proteomes" id="UP000190460">
    <property type="component" value="Unassembled WGS sequence"/>
</dbReference>
<reference evidence="9 10" key="1">
    <citation type="submission" date="2017-02" db="EMBL/GenBank/DDBJ databases">
        <authorList>
            <person name="Peterson S.W."/>
        </authorList>
    </citation>
    <scope>NUCLEOTIDE SEQUENCE [LARGE SCALE GENOMIC DNA]</scope>
    <source>
        <strain evidence="9 10">ATCC 49788</strain>
    </source>
</reference>
<dbReference type="GO" id="GO:0005829">
    <property type="term" value="C:cytosol"/>
    <property type="evidence" value="ECO:0007669"/>
    <property type="project" value="UniProtKB-ARBA"/>
</dbReference>
<organism evidence="9 10">
    <name type="scientific">Thiothrix eikelboomii</name>
    <dbReference type="NCBI Taxonomy" id="92487"/>
    <lineage>
        <taxon>Bacteria</taxon>
        <taxon>Pseudomonadati</taxon>
        <taxon>Pseudomonadota</taxon>
        <taxon>Gammaproteobacteria</taxon>
        <taxon>Thiotrichales</taxon>
        <taxon>Thiotrichaceae</taxon>
        <taxon>Thiothrix</taxon>
    </lineage>
</organism>
<evidence type="ECO:0000313" key="10">
    <source>
        <dbReference type="Proteomes" id="UP000190460"/>
    </source>
</evidence>
<evidence type="ECO:0000256" key="3">
    <source>
        <dbReference type="ARBA" id="ARBA00023235"/>
    </source>
</evidence>
<comment type="catalytic activity">
    <reaction evidence="4">
        <text>uridine(516) in 16S rRNA = pseudouridine(516) in 16S rRNA</text>
        <dbReference type="Rhea" id="RHEA:38867"/>
        <dbReference type="Rhea" id="RHEA-COMP:10089"/>
        <dbReference type="Rhea" id="RHEA-COMP:10090"/>
        <dbReference type="ChEBI" id="CHEBI:65314"/>
        <dbReference type="ChEBI" id="CHEBI:65315"/>
        <dbReference type="EC" id="5.4.99.19"/>
    </reaction>
</comment>
<evidence type="ECO:0000256" key="2">
    <source>
        <dbReference type="ARBA" id="ARBA00022884"/>
    </source>
</evidence>
<dbReference type="FunFam" id="3.30.70.1560:FF:000001">
    <property type="entry name" value="Pseudouridine synthase"/>
    <property type="match status" value="1"/>
</dbReference>
<dbReference type="OrthoDB" id="9807213at2"/>
<dbReference type="CDD" id="cd00165">
    <property type="entry name" value="S4"/>
    <property type="match status" value="1"/>
</dbReference>
<accession>A0A1T4XC75</accession>
<sequence>MRLDQFVSQALTLSRKQAQQFIRAKCITVNGQIVTQASTPVPDQAQVCCEDEIIRLPGALYLMLHKPSGVISATEDPSQRTVLDLIQHPHVQTLHPVGRLDKDTTGLLLLTNEGQWSHRISAPRQQVPKVYLAKLAEPLNRVAAKQLELGVRLHGETQLVAASSIEMLPEHYARLTIHEGKYHQVKRMFAAVGNRVEQLHRERIGGLSLDPTLMAGEWRLLTELETQLVFADPSA</sequence>
<gene>
    <name evidence="9" type="ORF">SAMN02745130_02820</name>
</gene>
<evidence type="ECO:0000313" key="9">
    <source>
        <dbReference type="EMBL" id="SKA87282.1"/>
    </source>
</evidence>
<evidence type="ECO:0000256" key="5">
    <source>
        <dbReference type="ARBA" id="ARBA00037590"/>
    </source>
</evidence>
<feature type="domain" description="RNA-binding S4" evidence="8">
    <location>
        <begin position="1"/>
        <end position="62"/>
    </location>
</feature>
<dbReference type="RefSeq" id="WP_078923268.1">
    <property type="nucleotide sequence ID" value="NZ_FUYB01000015.1"/>
</dbReference>
<evidence type="ECO:0000259" key="8">
    <source>
        <dbReference type="SMART" id="SM00363"/>
    </source>
</evidence>
<evidence type="ECO:0000256" key="4">
    <source>
        <dbReference type="ARBA" id="ARBA00036749"/>
    </source>
</evidence>
<keyword evidence="10" id="KW-1185">Reference proteome</keyword>
<dbReference type="PANTHER" id="PTHR47683">
    <property type="entry name" value="PSEUDOURIDINE SYNTHASE FAMILY PROTEIN-RELATED"/>
    <property type="match status" value="1"/>
</dbReference>
<evidence type="ECO:0000256" key="7">
    <source>
        <dbReference type="RuleBase" id="RU003887"/>
    </source>
</evidence>
<dbReference type="Pfam" id="PF01479">
    <property type="entry name" value="S4"/>
    <property type="match status" value="1"/>
</dbReference>
<dbReference type="InterPro" id="IPR042092">
    <property type="entry name" value="PsdUridine_s_RsuA/RluB/E/F_cat"/>
</dbReference>
<dbReference type="GO" id="GO:0003723">
    <property type="term" value="F:RNA binding"/>
    <property type="evidence" value="ECO:0007669"/>
    <property type="project" value="UniProtKB-KW"/>
</dbReference>
<dbReference type="SUPFAM" id="SSF55174">
    <property type="entry name" value="Alpha-L RNA-binding motif"/>
    <property type="match status" value="1"/>
</dbReference>
<dbReference type="InterPro" id="IPR018496">
    <property type="entry name" value="PsdUridine_synth_RsuA/RluB_CS"/>
</dbReference>
<dbReference type="InterPro" id="IPR020094">
    <property type="entry name" value="TruA/RsuA/RluB/E/F_N"/>
</dbReference>
<comment type="similarity">
    <text evidence="1 7">Belongs to the pseudouridine synthase RsuA family.</text>
</comment>
<dbReference type="InterPro" id="IPR050343">
    <property type="entry name" value="RsuA_PseudoU_synthase"/>
</dbReference>
<dbReference type="SMART" id="SM00363">
    <property type="entry name" value="S4"/>
    <property type="match status" value="1"/>
</dbReference>
<dbReference type="NCBIfam" id="TIGR00093">
    <property type="entry name" value="pseudouridine synthase"/>
    <property type="match status" value="1"/>
</dbReference>
<dbReference type="EMBL" id="FUYB01000015">
    <property type="protein sequence ID" value="SKA87282.1"/>
    <property type="molecule type" value="Genomic_DNA"/>
</dbReference>
<dbReference type="InterPro" id="IPR036986">
    <property type="entry name" value="S4_RNA-bd_sf"/>
</dbReference>
<evidence type="ECO:0000256" key="1">
    <source>
        <dbReference type="ARBA" id="ARBA00008348"/>
    </source>
</evidence>
<dbReference type="SUPFAM" id="SSF55120">
    <property type="entry name" value="Pseudouridine synthase"/>
    <property type="match status" value="1"/>
</dbReference>
<dbReference type="STRING" id="92487.SAMN02745130_02820"/>
<dbReference type="InterPro" id="IPR002942">
    <property type="entry name" value="S4_RNA-bd"/>
</dbReference>
<dbReference type="Gene3D" id="3.30.70.1560">
    <property type="entry name" value="Alpha-L RNA-binding motif"/>
    <property type="match status" value="1"/>
</dbReference>
<evidence type="ECO:0000256" key="6">
    <source>
        <dbReference type="PROSITE-ProRule" id="PRU00182"/>
    </source>
</evidence>
<dbReference type="GO" id="GO:0160136">
    <property type="term" value="F:16S rRNA pseudouridine(516) synthase activity"/>
    <property type="evidence" value="ECO:0007669"/>
    <property type="project" value="UniProtKB-EC"/>
</dbReference>
<name>A0A1T4XC75_9GAMM</name>
<dbReference type="Pfam" id="PF00849">
    <property type="entry name" value="PseudoU_synth_2"/>
    <property type="match status" value="1"/>
</dbReference>
<keyword evidence="2 6" id="KW-0694">RNA-binding</keyword>
<dbReference type="PANTHER" id="PTHR47683:SF4">
    <property type="entry name" value="PSEUDOURIDINE SYNTHASE"/>
    <property type="match status" value="1"/>
</dbReference>
<keyword evidence="3 7" id="KW-0413">Isomerase</keyword>
<dbReference type="GO" id="GO:0000455">
    <property type="term" value="P:enzyme-directed rRNA pseudouridine synthesis"/>
    <property type="evidence" value="ECO:0007669"/>
    <property type="project" value="UniProtKB-ARBA"/>
</dbReference>
<dbReference type="InterPro" id="IPR006145">
    <property type="entry name" value="PsdUridine_synth_RsuA/RluA"/>
</dbReference>
<dbReference type="EC" id="5.4.99.-" evidence="7"/>
<dbReference type="CDD" id="cd02553">
    <property type="entry name" value="PseudoU_synth_RsuA"/>
    <property type="match status" value="1"/>
</dbReference>
<comment type="function">
    <text evidence="5">Responsible for synthesis of pseudouridine from uracil-516 in 16S ribosomal RNA.</text>
</comment>
<dbReference type="PROSITE" id="PS50889">
    <property type="entry name" value="S4"/>
    <property type="match status" value="1"/>
</dbReference>
<protein>
    <recommendedName>
        <fullName evidence="7">Pseudouridine synthase</fullName>
        <ecNumber evidence="7">5.4.99.-</ecNumber>
    </recommendedName>
</protein>
<proteinExistence type="inferred from homology"/>
<dbReference type="Gene3D" id="3.10.290.10">
    <property type="entry name" value="RNA-binding S4 domain"/>
    <property type="match status" value="1"/>
</dbReference>
<dbReference type="Gene3D" id="3.30.70.580">
    <property type="entry name" value="Pseudouridine synthase I, catalytic domain, N-terminal subdomain"/>
    <property type="match status" value="1"/>
</dbReference>
<dbReference type="InterPro" id="IPR020103">
    <property type="entry name" value="PsdUridine_synth_cat_dom_sf"/>
</dbReference>